<dbReference type="EMBL" id="FOQO01000005">
    <property type="protein sequence ID" value="SFI73556.1"/>
    <property type="molecule type" value="Genomic_DNA"/>
</dbReference>
<dbReference type="GO" id="GO:0016491">
    <property type="term" value="F:oxidoreductase activity"/>
    <property type="evidence" value="ECO:0007669"/>
    <property type="project" value="UniProtKB-KW"/>
</dbReference>
<dbReference type="Pfam" id="PF01408">
    <property type="entry name" value="GFO_IDH_MocA"/>
    <property type="match status" value="1"/>
</dbReference>
<keyword evidence="1" id="KW-0560">Oxidoreductase</keyword>
<dbReference type="PRINTS" id="PR01775">
    <property type="entry name" value="GLFROXRDTASE"/>
</dbReference>
<gene>
    <name evidence="5" type="ORF">SAMN05444682_105242</name>
</gene>
<dbReference type="PANTHER" id="PTHR43818:SF11">
    <property type="entry name" value="BCDNA.GH03377"/>
    <property type="match status" value="1"/>
</dbReference>
<dbReference type="InterPro" id="IPR036291">
    <property type="entry name" value="NAD(P)-bd_dom_sf"/>
</dbReference>
<name>A0A1I3KM48_9SPHI</name>
<dbReference type="SUPFAM" id="SSF55347">
    <property type="entry name" value="Glyceraldehyde-3-phosphate dehydrogenase-like, C-terminal domain"/>
    <property type="match status" value="1"/>
</dbReference>
<evidence type="ECO:0000256" key="1">
    <source>
        <dbReference type="ARBA" id="ARBA00023002"/>
    </source>
</evidence>
<dbReference type="InterPro" id="IPR055170">
    <property type="entry name" value="GFO_IDH_MocA-like_dom"/>
</dbReference>
<organism evidence="5 6">
    <name type="scientific">Parapedobacter indicus</name>
    <dbReference type="NCBI Taxonomy" id="1477437"/>
    <lineage>
        <taxon>Bacteria</taxon>
        <taxon>Pseudomonadati</taxon>
        <taxon>Bacteroidota</taxon>
        <taxon>Sphingobacteriia</taxon>
        <taxon>Sphingobacteriales</taxon>
        <taxon>Sphingobacteriaceae</taxon>
        <taxon>Parapedobacter</taxon>
    </lineage>
</organism>
<reference evidence="5 6" key="1">
    <citation type="submission" date="2016-10" db="EMBL/GenBank/DDBJ databases">
        <authorList>
            <person name="de Groot N.N."/>
        </authorList>
    </citation>
    <scope>NUCLEOTIDE SEQUENCE [LARGE SCALE GENOMIC DNA]</scope>
    <source>
        <strain evidence="5 6">RK1</strain>
    </source>
</reference>
<dbReference type="Pfam" id="PF22725">
    <property type="entry name" value="GFO_IDH_MocA_C3"/>
    <property type="match status" value="1"/>
</dbReference>
<dbReference type="GO" id="GO:0000166">
    <property type="term" value="F:nucleotide binding"/>
    <property type="evidence" value="ECO:0007669"/>
    <property type="project" value="InterPro"/>
</dbReference>
<sequence>MASYPSNEELSTPVSEVTPMPQLNPMPGEKLGVALVGLGEYASGQLGPALKETVYCRLTAVVSGSDEKRKKWLADYQLKPENLYSYDDFDAIKDNPDIDIVYVVLPNAMHAEYVIRAARAGKHVICEKPLATSVEEGKRMVEACNEAGVLLSVGYRLHFDLFHQEMMRLGQNRILGKVNRIIADDSMDIGDPNQWRVKRELAGGGPLMNNGIYCVQAAQYIIGQLPIAVNALFLPKTDPEKFTDIEEGIQWEMEFADGMIASCETSYSRNGNSLRADTDDGWFELSPAYEYSGLKGRTSTGVLRFPEVNQQALQMDDFAICVKTNKHSKVLGEMGLRDLIILEAIYKSAHNGQKEPLDLDAFKSPS</sequence>
<evidence type="ECO:0000259" key="4">
    <source>
        <dbReference type="Pfam" id="PF22725"/>
    </source>
</evidence>
<dbReference type="RefSeq" id="WP_218146552.1">
    <property type="nucleotide sequence ID" value="NZ_FOQO01000005.1"/>
</dbReference>
<evidence type="ECO:0000256" key="2">
    <source>
        <dbReference type="SAM" id="MobiDB-lite"/>
    </source>
</evidence>
<dbReference type="STRING" id="1477437.SAMN05444682_105242"/>
<dbReference type="Proteomes" id="UP000198670">
    <property type="component" value="Unassembled WGS sequence"/>
</dbReference>
<accession>A0A1I3KM48</accession>
<dbReference type="Gene3D" id="3.30.360.10">
    <property type="entry name" value="Dihydrodipicolinate Reductase, domain 2"/>
    <property type="match status" value="1"/>
</dbReference>
<feature type="domain" description="Gfo/Idh/MocA-like oxidoreductase N-terminal" evidence="3">
    <location>
        <begin position="32"/>
        <end position="155"/>
    </location>
</feature>
<evidence type="ECO:0000313" key="6">
    <source>
        <dbReference type="Proteomes" id="UP000198670"/>
    </source>
</evidence>
<evidence type="ECO:0000259" key="3">
    <source>
        <dbReference type="Pfam" id="PF01408"/>
    </source>
</evidence>
<dbReference type="Gene3D" id="3.40.50.720">
    <property type="entry name" value="NAD(P)-binding Rossmann-like Domain"/>
    <property type="match status" value="1"/>
</dbReference>
<dbReference type="PANTHER" id="PTHR43818">
    <property type="entry name" value="BCDNA.GH03377"/>
    <property type="match status" value="1"/>
</dbReference>
<feature type="compositionally biased region" description="Polar residues" evidence="2">
    <location>
        <begin position="1"/>
        <end position="15"/>
    </location>
</feature>
<dbReference type="InterPro" id="IPR008354">
    <property type="entry name" value="Glc-Fru_OxRdtase_bac"/>
</dbReference>
<feature type="region of interest" description="Disordered" evidence="2">
    <location>
        <begin position="1"/>
        <end position="25"/>
    </location>
</feature>
<protein>
    <submittedName>
        <fullName evidence="5">Predicted dehydrogenase</fullName>
    </submittedName>
</protein>
<proteinExistence type="predicted"/>
<dbReference type="SUPFAM" id="SSF51735">
    <property type="entry name" value="NAD(P)-binding Rossmann-fold domains"/>
    <property type="match status" value="1"/>
</dbReference>
<evidence type="ECO:0000313" key="5">
    <source>
        <dbReference type="EMBL" id="SFI73556.1"/>
    </source>
</evidence>
<feature type="domain" description="GFO/IDH/MocA-like oxidoreductase" evidence="4">
    <location>
        <begin position="164"/>
        <end position="273"/>
    </location>
</feature>
<dbReference type="InterPro" id="IPR000683">
    <property type="entry name" value="Gfo/Idh/MocA-like_OxRdtase_N"/>
</dbReference>
<dbReference type="AlphaFoldDB" id="A0A1I3KM48"/>
<keyword evidence="6" id="KW-1185">Reference proteome</keyword>
<dbReference type="InterPro" id="IPR050463">
    <property type="entry name" value="Gfo/Idh/MocA_oxidrdct_glycsds"/>
</dbReference>